<gene>
    <name evidence="3" type="ORF">PEGY_LOCUS11059</name>
</gene>
<dbReference type="PANTHER" id="PTHR43157:SF31">
    <property type="entry name" value="PHOSPHATIDYLINOSITOL-GLYCAN BIOSYNTHESIS CLASS F PROTEIN"/>
    <property type="match status" value="1"/>
</dbReference>
<accession>A0A9W4KQI7</accession>
<dbReference type="OrthoDB" id="542013at2759"/>
<dbReference type="InterPro" id="IPR036291">
    <property type="entry name" value="NAD(P)-bd_dom_sf"/>
</dbReference>
<reference evidence="3" key="1">
    <citation type="submission" date="2021-07" db="EMBL/GenBank/DDBJ databases">
        <authorList>
            <person name="Branca A.L. A."/>
        </authorList>
    </citation>
    <scope>NUCLEOTIDE SEQUENCE</scope>
</reference>
<organism evidence="3 4">
    <name type="scientific">Penicillium egyptiacum</name>
    <dbReference type="NCBI Taxonomy" id="1303716"/>
    <lineage>
        <taxon>Eukaryota</taxon>
        <taxon>Fungi</taxon>
        <taxon>Dikarya</taxon>
        <taxon>Ascomycota</taxon>
        <taxon>Pezizomycotina</taxon>
        <taxon>Eurotiomycetes</taxon>
        <taxon>Eurotiomycetidae</taxon>
        <taxon>Eurotiales</taxon>
        <taxon>Aspergillaceae</taxon>
        <taxon>Penicillium</taxon>
    </lineage>
</organism>
<dbReference type="InterPro" id="IPR002347">
    <property type="entry name" value="SDR_fam"/>
</dbReference>
<evidence type="ECO:0008006" key="5">
    <source>
        <dbReference type="Google" id="ProtNLM"/>
    </source>
</evidence>
<dbReference type="EMBL" id="CAJVRC010000908">
    <property type="protein sequence ID" value="CAG8910256.1"/>
    <property type="molecule type" value="Genomic_DNA"/>
</dbReference>
<comment type="similarity">
    <text evidence="1">Belongs to the short-chain dehydrogenases/reductases (SDR) family.</text>
</comment>
<dbReference type="Proteomes" id="UP001154252">
    <property type="component" value="Unassembled WGS sequence"/>
</dbReference>
<dbReference type="GO" id="GO:0016491">
    <property type="term" value="F:oxidoreductase activity"/>
    <property type="evidence" value="ECO:0007669"/>
    <property type="project" value="UniProtKB-KW"/>
</dbReference>
<evidence type="ECO:0000256" key="2">
    <source>
        <dbReference type="ARBA" id="ARBA00023002"/>
    </source>
</evidence>
<dbReference type="SUPFAM" id="SSF51735">
    <property type="entry name" value="NAD(P)-binding Rossmann-fold domains"/>
    <property type="match status" value="1"/>
</dbReference>
<proteinExistence type="inferred from homology"/>
<keyword evidence="2" id="KW-0560">Oxidoreductase</keyword>
<dbReference type="PANTHER" id="PTHR43157">
    <property type="entry name" value="PHOSPHATIDYLINOSITOL-GLYCAN BIOSYNTHESIS CLASS F PROTEIN-RELATED"/>
    <property type="match status" value="1"/>
</dbReference>
<dbReference type="AlphaFoldDB" id="A0A9W4KQI7"/>
<name>A0A9W4KQI7_9EURO</name>
<protein>
    <recommendedName>
        <fullName evidence="5">Short-chain dehydrogenase/reductase</fullName>
    </recommendedName>
</protein>
<comment type="caution">
    <text evidence="3">The sequence shown here is derived from an EMBL/GenBank/DDBJ whole genome shotgun (WGS) entry which is preliminary data.</text>
</comment>
<dbReference type="Gene3D" id="3.40.50.720">
    <property type="entry name" value="NAD(P)-binding Rossmann-like Domain"/>
    <property type="match status" value="1"/>
</dbReference>
<sequence length="303" mass="33292">MSLLSFLRSQLFVTLPVPTHDLTDQVIVVTGANTGLGFEAARYFLNLNAAKVVLAVRSTSKGEAAKDDLESSSSRPPGVLEVYTLDMESSASVEAFVTKVNSLPRVDVLLLNAGKVTQDFYLVGGNESTITVNVVHTFLLALLMLPKLRYVSKEIGIVPRIVIVASDRHAMTNLPEWTTENTFATLNDKNNARMHERYYVSKLLEILLMRALAKELAAQEIRVSVSALTPGFCQSNLLRDIRGLWAVQLAVMNHFLSRSTEEGARTLVHAASLGWEANGQYLNDCEIDKCVSIFSSSETLDSV</sequence>
<evidence type="ECO:0000313" key="4">
    <source>
        <dbReference type="Proteomes" id="UP001154252"/>
    </source>
</evidence>
<dbReference type="PRINTS" id="PR00081">
    <property type="entry name" value="GDHRDH"/>
</dbReference>
<evidence type="ECO:0000256" key="1">
    <source>
        <dbReference type="ARBA" id="ARBA00006484"/>
    </source>
</evidence>
<evidence type="ECO:0000313" key="3">
    <source>
        <dbReference type="EMBL" id="CAG8910256.1"/>
    </source>
</evidence>
<keyword evidence="4" id="KW-1185">Reference proteome</keyword>
<dbReference type="Pfam" id="PF00106">
    <property type="entry name" value="adh_short"/>
    <property type="match status" value="1"/>
</dbReference>